<dbReference type="RefSeq" id="WP_248824053.1">
    <property type="nucleotide sequence ID" value="NZ_JALKFT010000005.1"/>
</dbReference>
<keyword evidence="3" id="KW-0238">DNA-binding</keyword>
<feature type="domain" description="HTH lysR-type" evidence="6">
    <location>
        <begin position="2"/>
        <end position="59"/>
    </location>
</feature>
<dbReference type="InterPro" id="IPR036388">
    <property type="entry name" value="WH-like_DNA-bd_sf"/>
</dbReference>
<keyword evidence="4" id="KW-0804">Transcription</keyword>
<name>A0ABT0JWR6_9ACTN</name>
<sequence length="306" mass="32026">MIDVRRLRLLRELDNRGTIVATAQALHLTPSAVSQQLAALAKETGVRLLDPAGRRVRLTPAAQVLLEHADILFAQLERAEADLAAFDEGRVGSVAISAFTTAISGIVAPALLALRESRPRLRLSVTDVPEPDCFDQLLDGELDVAIGITHAGARSLDTRLLQIPLVDDPLEVALPVGHPYASAPEVPLEALRADEFVVSRPGTACREVAHAACAAAGFVPRVRHNADDFVAVLTLIAAGCGISLVPRLAGLSSTPQVVLRPLAGATPIRPIFAAVRRGSQQAPHLSAVLAALVAAARSPDAGPVPA</sequence>
<evidence type="ECO:0000256" key="5">
    <source>
        <dbReference type="SAM" id="Phobius"/>
    </source>
</evidence>
<keyword evidence="2" id="KW-0805">Transcription regulation</keyword>
<accession>A0ABT0JWR6</accession>
<dbReference type="Gene3D" id="1.10.10.10">
    <property type="entry name" value="Winged helix-like DNA-binding domain superfamily/Winged helix DNA-binding domain"/>
    <property type="match status" value="1"/>
</dbReference>
<dbReference type="PANTHER" id="PTHR30346:SF29">
    <property type="entry name" value="LYSR SUBSTRATE-BINDING"/>
    <property type="match status" value="1"/>
</dbReference>
<dbReference type="SUPFAM" id="SSF53850">
    <property type="entry name" value="Periplasmic binding protein-like II"/>
    <property type="match status" value="1"/>
</dbReference>
<dbReference type="Pfam" id="PF00126">
    <property type="entry name" value="HTH_1"/>
    <property type="match status" value="1"/>
</dbReference>
<organism evidence="7 8">
    <name type="scientific">Frankia umida</name>
    <dbReference type="NCBI Taxonomy" id="573489"/>
    <lineage>
        <taxon>Bacteria</taxon>
        <taxon>Bacillati</taxon>
        <taxon>Actinomycetota</taxon>
        <taxon>Actinomycetes</taxon>
        <taxon>Frankiales</taxon>
        <taxon>Frankiaceae</taxon>
        <taxon>Frankia</taxon>
    </lineage>
</organism>
<dbReference type="Proteomes" id="UP001201873">
    <property type="component" value="Unassembled WGS sequence"/>
</dbReference>
<evidence type="ECO:0000313" key="7">
    <source>
        <dbReference type="EMBL" id="MCK9875637.1"/>
    </source>
</evidence>
<evidence type="ECO:0000256" key="2">
    <source>
        <dbReference type="ARBA" id="ARBA00023015"/>
    </source>
</evidence>
<dbReference type="SUPFAM" id="SSF46785">
    <property type="entry name" value="Winged helix' DNA-binding domain"/>
    <property type="match status" value="1"/>
</dbReference>
<dbReference type="PROSITE" id="PS50931">
    <property type="entry name" value="HTH_LYSR"/>
    <property type="match status" value="1"/>
</dbReference>
<keyword evidence="8" id="KW-1185">Reference proteome</keyword>
<dbReference type="EMBL" id="JALKFT010000005">
    <property type="protein sequence ID" value="MCK9875637.1"/>
    <property type="molecule type" value="Genomic_DNA"/>
</dbReference>
<proteinExistence type="inferred from homology"/>
<keyword evidence="5" id="KW-1133">Transmembrane helix</keyword>
<evidence type="ECO:0000256" key="4">
    <source>
        <dbReference type="ARBA" id="ARBA00023163"/>
    </source>
</evidence>
<keyword evidence="5" id="KW-0472">Membrane</keyword>
<feature type="transmembrane region" description="Helical" evidence="5">
    <location>
        <begin position="94"/>
        <end position="114"/>
    </location>
</feature>
<dbReference type="Pfam" id="PF03466">
    <property type="entry name" value="LysR_substrate"/>
    <property type="match status" value="1"/>
</dbReference>
<dbReference type="InterPro" id="IPR000847">
    <property type="entry name" value="LysR_HTH_N"/>
</dbReference>
<dbReference type="Gene3D" id="3.40.190.10">
    <property type="entry name" value="Periplasmic binding protein-like II"/>
    <property type="match status" value="2"/>
</dbReference>
<dbReference type="InterPro" id="IPR005119">
    <property type="entry name" value="LysR_subst-bd"/>
</dbReference>
<evidence type="ECO:0000256" key="3">
    <source>
        <dbReference type="ARBA" id="ARBA00023125"/>
    </source>
</evidence>
<dbReference type="CDD" id="cd08423">
    <property type="entry name" value="PBP2_LTTR_like_6"/>
    <property type="match status" value="1"/>
</dbReference>
<dbReference type="PANTHER" id="PTHR30346">
    <property type="entry name" value="TRANSCRIPTIONAL DUAL REGULATOR HCAR-RELATED"/>
    <property type="match status" value="1"/>
</dbReference>
<comment type="caution">
    <text evidence="7">The sequence shown here is derived from an EMBL/GenBank/DDBJ whole genome shotgun (WGS) entry which is preliminary data.</text>
</comment>
<evidence type="ECO:0000256" key="1">
    <source>
        <dbReference type="ARBA" id="ARBA00009437"/>
    </source>
</evidence>
<evidence type="ECO:0000259" key="6">
    <source>
        <dbReference type="PROSITE" id="PS50931"/>
    </source>
</evidence>
<comment type="similarity">
    <text evidence="1">Belongs to the LysR transcriptional regulatory family.</text>
</comment>
<gene>
    <name evidence="7" type="ORF">MXD59_07610</name>
</gene>
<evidence type="ECO:0000313" key="8">
    <source>
        <dbReference type="Proteomes" id="UP001201873"/>
    </source>
</evidence>
<dbReference type="InterPro" id="IPR036390">
    <property type="entry name" value="WH_DNA-bd_sf"/>
</dbReference>
<protein>
    <submittedName>
        <fullName evidence="7">LysR family transcriptional regulator</fullName>
    </submittedName>
</protein>
<keyword evidence="5" id="KW-0812">Transmembrane</keyword>
<reference evidence="7 8" key="1">
    <citation type="submission" date="2022-04" db="EMBL/GenBank/DDBJ databases">
        <title>Genome diversity in the genus Frankia.</title>
        <authorList>
            <person name="Carlos-Shanley C."/>
            <person name="Hahn D."/>
        </authorList>
    </citation>
    <scope>NUCLEOTIDE SEQUENCE [LARGE SCALE GENOMIC DNA]</scope>
    <source>
        <strain evidence="7 8">Ag45/Mut15</strain>
    </source>
</reference>